<comment type="similarity">
    <text evidence="12 13">Belongs to the TonB-dependent receptor family.</text>
</comment>
<dbReference type="PROSITE" id="PS52016">
    <property type="entry name" value="TONB_DEPENDENT_REC_3"/>
    <property type="match status" value="1"/>
</dbReference>
<evidence type="ECO:0000256" key="9">
    <source>
        <dbReference type="ARBA" id="ARBA00023077"/>
    </source>
</evidence>
<dbReference type="GO" id="GO:0006826">
    <property type="term" value="P:iron ion transport"/>
    <property type="evidence" value="ECO:0007669"/>
    <property type="project" value="UniProtKB-KW"/>
</dbReference>
<dbReference type="GO" id="GO:0009279">
    <property type="term" value="C:cell outer membrane"/>
    <property type="evidence" value="ECO:0007669"/>
    <property type="project" value="UniProtKB-SubCell"/>
</dbReference>
<dbReference type="CDD" id="cd01347">
    <property type="entry name" value="ligand_gated_channel"/>
    <property type="match status" value="1"/>
</dbReference>
<evidence type="ECO:0000256" key="7">
    <source>
        <dbReference type="ARBA" id="ARBA00023004"/>
    </source>
</evidence>
<sequence>MIAAIGAGLILPAHAQEPAPAATLEEVVVTGSREATPLSATPAAIGKMDNKALEDAKATNITQAVNQIPGVHMVDLGNEQHSMSIRQPITTNAVYQYLEDGVPIRPLGVFNHNALNEVNLTGAGEIEVLKGPASSLYGSNAVGGSVNFITQAPALKPEGKIGLQASSEGYKRLDTGASDTWGDFGLRFAHYSARLRDSWRQYNDMDKDSVTLRGDYAASDRAALRLLLTHNNLDTQTPGSLNESDYRNQPAISYQTFTYRRDETTRLSATLDREWSKDSLSTVTLFARDNEHGQNPAYSIRNCAVSATCPTGYVGNINTNSYTSLGLDARQRRDFSFLDSRLIAGLTYDRSPNNYVEDKINVTRDANNVYTGYATSTRNRDYDTLIRNSALYAQYELSPGAATRVVAGGRYDTIGYDFTNNLTPGSSTGAPSETRSFHHFSPKLGMTYKFTPATHMYANYSQGFIPPEVSSLYARLAVPDLRSSVFDNYELGVRSAFGGGKGKLDAAVYRLDGKDELVSYQIAVGNSEPRNAGKTRHAGVELGASYAPSARWDTRLAATVAHHEYVDYDVSSTLIGDGKGKLDAAVYRLDGKDELVSYQIAVGNSEPRNAGKTRHAGVELGASYAPSARWDTRLAATVAHHEYVDYDVSSTLSYDGKVIKGAPRNIGFAEVAYKPVHGLRLGLEAQYVSEYWMNDANTVEYPGHTVFNLRTSYTSGAWETWLKLMNLRDEKYSTSAGSSYSGVGAYNADTMNTYTPGDPRTLWLGVAYRFGAEKQ</sequence>
<dbReference type="PANTHER" id="PTHR32552">
    <property type="entry name" value="FERRICHROME IRON RECEPTOR-RELATED"/>
    <property type="match status" value="1"/>
</dbReference>
<dbReference type="AlphaFoldDB" id="A0A1F6TNX4"/>
<keyword evidence="10 12" id="KW-0472">Membrane</keyword>
<evidence type="ECO:0000259" key="14">
    <source>
        <dbReference type="Pfam" id="PF00593"/>
    </source>
</evidence>
<comment type="caution">
    <text evidence="16">The sequence shown here is derived from an EMBL/GenBank/DDBJ whole genome shotgun (WGS) entry which is preliminary data.</text>
</comment>
<dbReference type="Gene3D" id="2.170.130.10">
    <property type="entry name" value="TonB-dependent receptor, plug domain"/>
    <property type="match status" value="1"/>
</dbReference>
<comment type="subcellular location">
    <subcellularLocation>
        <location evidence="1 12">Cell outer membrane</location>
        <topology evidence="1 12">Multi-pass membrane protein</topology>
    </subcellularLocation>
</comment>
<keyword evidence="3 12" id="KW-1134">Transmembrane beta strand</keyword>
<evidence type="ECO:0000256" key="12">
    <source>
        <dbReference type="PROSITE-ProRule" id="PRU01360"/>
    </source>
</evidence>
<dbReference type="Proteomes" id="UP000179360">
    <property type="component" value="Unassembled WGS sequence"/>
</dbReference>
<evidence type="ECO:0000256" key="10">
    <source>
        <dbReference type="ARBA" id="ARBA00023136"/>
    </source>
</evidence>
<keyword evidence="2 12" id="KW-0813">Transport</keyword>
<dbReference type="InterPro" id="IPR000531">
    <property type="entry name" value="Beta-barrel_TonB"/>
</dbReference>
<proteinExistence type="inferred from homology"/>
<gene>
    <name evidence="16" type="ORF">A2637_07060</name>
</gene>
<reference evidence="16 17" key="1">
    <citation type="journal article" date="2016" name="Nat. Commun.">
        <title>Thousands of microbial genomes shed light on interconnected biogeochemical processes in an aquifer system.</title>
        <authorList>
            <person name="Anantharaman K."/>
            <person name="Brown C.T."/>
            <person name="Hug L.A."/>
            <person name="Sharon I."/>
            <person name="Castelle C.J."/>
            <person name="Probst A.J."/>
            <person name="Thomas B.C."/>
            <person name="Singh A."/>
            <person name="Wilkins M.J."/>
            <person name="Karaoz U."/>
            <person name="Brodie E.L."/>
            <person name="Williams K.H."/>
            <person name="Hubbard S.S."/>
            <person name="Banfield J.F."/>
        </authorList>
    </citation>
    <scope>NUCLEOTIDE SEQUENCE [LARGE SCALE GENOMIC DNA]</scope>
</reference>
<dbReference type="InterPro" id="IPR036942">
    <property type="entry name" value="Beta-barrel_TonB_sf"/>
</dbReference>
<dbReference type="STRING" id="1817764.A2637_07060"/>
<keyword evidence="5 12" id="KW-0812">Transmembrane</keyword>
<evidence type="ECO:0000256" key="5">
    <source>
        <dbReference type="ARBA" id="ARBA00022692"/>
    </source>
</evidence>
<evidence type="ECO:0000256" key="11">
    <source>
        <dbReference type="ARBA" id="ARBA00023237"/>
    </source>
</evidence>
<protein>
    <recommendedName>
        <fullName evidence="18">TonB-dependent receptor</fullName>
    </recommendedName>
</protein>
<dbReference type="InterPro" id="IPR037066">
    <property type="entry name" value="Plug_dom_sf"/>
</dbReference>
<dbReference type="Pfam" id="PF07715">
    <property type="entry name" value="Plug"/>
    <property type="match status" value="1"/>
</dbReference>
<evidence type="ECO:0000313" key="16">
    <source>
        <dbReference type="EMBL" id="OGI46837.1"/>
    </source>
</evidence>
<keyword evidence="4" id="KW-0410">Iron transport</keyword>
<feature type="domain" description="TonB-dependent receptor-like beta-barrel" evidence="14">
    <location>
        <begin position="224"/>
        <end position="572"/>
    </location>
</feature>
<organism evidence="16 17">
    <name type="scientific">Candidatus Muproteobacteria bacterium RIFCSPHIGHO2_01_FULL_65_16</name>
    <dbReference type="NCBI Taxonomy" id="1817764"/>
    <lineage>
        <taxon>Bacteria</taxon>
        <taxon>Pseudomonadati</taxon>
        <taxon>Pseudomonadota</taxon>
        <taxon>Candidatus Muproteobacteria</taxon>
    </lineage>
</organism>
<evidence type="ECO:0000256" key="1">
    <source>
        <dbReference type="ARBA" id="ARBA00004571"/>
    </source>
</evidence>
<keyword evidence="9 13" id="KW-0798">TonB box</keyword>
<evidence type="ECO:0000256" key="3">
    <source>
        <dbReference type="ARBA" id="ARBA00022452"/>
    </source>
</evidence>
<evidence type="ECO:0000256" key="13">
    <source>
        <dbReference type="RuleBase" id="RU003357"/>
    </source>
</evidence>
<keyword evidence="7" id="KW-0408">Iron</keyword>
<evidence type="ECO:0008006" key="18">
    <source>
        <dbReference type="Google" id="ProtNLM"/>
    </source>
</evidence>
<evidence type="ECO:0000313" key="17">
    <source>
        <dbReference type="Proteomes" id="UP000179360"/>
    </source>
</evidence>
<evidence type="ECO:0000256" key="2">
    <source>
        <dbReference type="ARBA" id="ARBA00022448"/>
    </source>
</evidence>
<dbReference type="EMBL" id="MFSY01000037">
    <property type="protein sequence ID" value="OGI46837.1"/>
    <property type="molecule type" value="Genomic_DNA"/>
</dbReference>
<evidence type="ECO:0000259" key="15">
    <source>
        <dbReference type="Pfam" id="PF07715"/>
    </source>
</evidence>
<dbReference type="InterPro" id="IPR039426">
    <property type="entry name" value="TonB-dep_rcpt-like"/>
</dbReference>
<keyword evidence="11 12" id="KW-0998">Cell outer membrane</keyword>
<evidence type="ECO:0000256" key="6">
    <source>
        <dbReference type="ARBA" id="ARBA00022729"/>
    </source>
</evidence>
<keyword evidence="8" id="KW-0406">Ion transport</keyword>
<dbReference type="PANTHER" id="PTHR32552:SF68">
    <property type="entry name" value="FERRICHROME OUTER MEMBRANE TRANSPORTER_PHAGE RECEPTOR"/>
    <property type="match status" value="1"/>
</dbReference>
<evidence type="ECO:0000256" key="4">
    <source>
        <dbReference type="ARBA" id="ARBA00022496"/>
    </source>
</evidence>
<dbReference type="InterPro" id="IPR012910">
    <property type="entry name" value="Plug_dom"/>
</dbReference>
<accession>A0A1F6TNX4</accession>
<keyword evidence="6" id="KW-0732">Signal</keyword>
<dbReference type="SUPFAM" id="SSF56935">
    <property type="entry name" value="Porins"/>
    <property type="match status" value="2"/>
</dbReference>
<feature type="domain" description="TonB-dependent receptor plug" evidence="15">
    <location>
        <begin position="38"/>
        <end position="144"/>
    </location>
</feature>
<dbReference type="Gene3D" id="2.40.170.20">
    <property type="entry name" value="TonB-dependent receptor, beta-barrel domain"/>
    <property type="match status" value="2"/>
</dbReference>
<dbReference type="Pfam" id="PF00593">
    <property type="entry name" value="TonB_dep_Rec_b-barrel"/>
    <property type="match status" value="1"/>
</dbReference>
<evidence type="ECO:0000256" key="8">
    <source>
        <dbReference type="ARBA" id="ARBA00023065"/>
    </source>
</evidence>
<name>A0A1F6TNX4_9PROT</name>